<dbReference type="PROSITE" id="PS00893">
    <property type="entry name" value="NUDIX_BOX"/>
    <property type="match status" value="1"/>
</dbReference>
<dbReference type="PANTHER" id="PTHR43046">
    <property type="entry name" value="GDP-MANNOSE MANNOSYL HYDROLASE"/>
    <property type="match status" value="1"/>
</dbReference>
<proteinExistence type="predicted"/>
<dbReference type="PROSITE" id="PS51462">
    <property type="entry name" value="NUDIX"/>
    <property type="match status" value="1"/>
</dbReference>
<dbReference type="EMBL" id="BAABBB010000013">
    <property type="protein sequence ID" value="GAA3536897.1"/>
    <property type="molecule type" value="Genomic_DNA"/>
</dbReference>
<comment type="caution">
    <text evidence="5">The sequence shown here is derived from an EMBL/GenBank/DDBJ whole genome shotgun (WGS) entry which is preliminary data.</text>
</comment>
<dbReference type="InterPro" id="IPR000086">
    <property type="entry name" value="NUDIX_hydrolase_dom"/>
</dbReference>
<dbReference type="PANTHER" id="PTHR43046:SF12">
    <property type="entry name" value="GDP-MANNOSE MANNOSYL HYDROLASE"/>
    <property type="match status" value="1"/>
</dbReference>
<keyword evidence="3" id="KW-0460">Magnesium</keyword>
<evidence type="ECO:0000313" key="6">
    <source>
        <dbReference type="Proteomes" id="UP001500301"/>
    </source>
</evidence>
<organism evidence="5 6">
    <name type="scientific">Nocardioides daeguensis</name>
    <dbReference type="NCBI Taxonomy" id="908359"/>
    <lineage>
        <taxon>Bacteria</taxon>
        <taxon>Bacillati</taxon>
        <taxon>Actinomycetota</taxon>
        <taxon>Actinomycetes</taxon>
        <taxon>Propionibacteriales</taxon>
        <taxon>Nocardioidaceae</taxon>
        <taxon>Nocardioides</taxon>
    </lineage>
</organism>
<sequence length="260" mass="28424">MSEPEISHWTVDDGIARLTWTSDLTERGWQAAVDVVRHQVAAALTDHDRVEVKVAIDDAEAQRIATWSGLRREGVQRGRAGDVVVYARLVDDVPVHEPGGFRALLNSFLPRKRGIGQMLVRDSDGADGSEPRVLLCNLTYKADWDLPGGVVEVGESPRVAVSREVEEELDLTIEAGRLLLTDWLPPWGGWDDALCLVFDGGVHPASIVQQIVPQAREIKTADFLTLAEIDERAADFTARRVRAALASLAGTGPAYTESGR</sequence>
<accession>A0ABP6VMQ6</accession>
<protein>
    <recommendedName>
        <fullName evidence="4">Nudix hydrolase domain-containing protein</fullName>
    </recommendedName>
</protein>
<keyword evidence="2" id="KW-0378">Hydrolase</keyword>
<evidence type="ECO:0000259" key="4">
    <source>
        <dbReference type="PROSITE" id="PS51462"/>
    </source>
</evidence>
<comment type="cofactor">
    <cofactor evidence="1">
        <name>Mg(2+)</name>
        <dbReference type="ChEBI" id="CHEBI:18420"/>
    </cofactor>
</comment>
<dbReference type="CDD" id="cd18876">
    <property type="entry name" value="NUDIX_Hydrolase"/>
    <property type="match status" value="1"/>
</dbReference>
<gene>
    <name evidence="5" type="ORF">GCM10022263_25730</name>
</gene>
<evidence type="ECO:0000256" key="1">
    <source>
        <dbReference type="ARBA" id="ARBA00001946"/>
    </source>
</evidence>
<evidence type="ECO:0000256" key="3">
    <source>
        <dbReference type="ARBA" id="ARBA00022842"/>
    </source>
</evidence>
<name>A0ABP6VMQ6_9ACTN</name>
<dbReference type="Pfam" id="PF00293">
    <property type="entry name" value="NUDIX"/>
    <property type="match status" value="1"/>
</dbReference>
<dbReference type="Proteomes" id="UP001500301">
    <property type="component" value="Unassembled WGS sequence"/>
</dbReference>
<evidence type="ECO:0000313" key="5">
    <source>
        <dbReference type="EMBL" id="GAA3536897.1"/>
    </source>
</evidence>
<feature type="domain" description="Nudix hydrolase" evidence="4">
    <location>
        <begin position="110"/>
        <end position="246"/>
    </location>
</feature>
<reference evidence="6" key="1">
    <citation type="journal article" date="2019" name="Int. J. Syst. Evol. Microbiol.">
        <title>The Global Catalogue of Microorganisms (GCM) 10K type strain sequencing project: providing services to taxonomists for standard genome sequencing and annotation.</title>
        <authorList>
            <consortium name="The Broad Institute Genomics Platform"/>
            <consortium name="The Broad Institute Genome Sequencing Center for Infectious Disease"/>
            <person name="Wu L."/>
            <person name="Ma J."/>
        </authorList>
    </citation>
    <scope>NUCLEOTIDE SEQUENCE [LARGE SCALE GENOMIC DNA]</scope>
    <source>
        <strain evidence="6">JCM 17460</strain>
    </source>
</reference>
<evidence type="ECO:0000256" key="2">
    <source>
        <dbReference type="ARBA" id="ARBA00022801"/>
    </source>
</evidence>
<keyword evidence="6" id="KW-1185">Reference proteome</keyword>
<dbReference type="InterPro" id="IPR020084">
    <property type="entry name" value="NUDIX_hydrolase_CS"/>
</dbReference>
<dbReference type="RefSeq" id="WP_218234165.1">
    <property type="nucleotide sequence ID" value="NZ_BAABBB010000013.1"/>
</dbReference>